<dbReference type="PANTHER" id="PTHR43741:SF7">
    <property type="entry name" value="FMN-DEPENDENT NADH:QUINONE OXIDOREDUCTASE"/>
    <property type="match status" value="1"/>
</dbReference>
<comment type="function">
    <text evidence="6">Also exhibits azoreductase activity. Catalyzes the reductive cleavage of the azo bond in aromatic azo compounds to the corresponding amines.</text>
</comment>
<dbReference type="GO" id="GO:0010181">
    <property type="term" value="F:FMN binding"/>
    <property type="evidence" value="ECO:0007669"/>
    <property type="project" value="UniProtKB-UniRule"/>
</dbReference>
<dbReference type="HAMAP" id="MF_01216">
    <property type="entry name" value="Azoreductase_type1"/>
    <property type="match status" value="1"/>
</dbReference>
<keyword evidence="9" id="KW-1185">Reference proteome</keyword>
<dbReference type="Pfam" id="PF02525">
    <property type="entry name" value="Flavodoxin_2"/>
    <property type="match status" value="1"/>
</dbReference>
<dbReference type="AlphaFoldDB" id="A0A4R2BL41"/>
<evidence type="ECO:0000313" key="8">
    <source>
        <dbReference type="EMBL" id="TCN27373.1"/>
    </source>
</evidence>
<organism evidence="8 9">
    <name type="scientific">Mesobacillus foraminis</name>
    <dbReference type="NCBI Taxonomy" id="279826"/>
    <lineage>
        <taxon>Bacteria</taxon>
        <taxon>Bacillati</taxon>
        <taxon>Bacillota</taxon>
        <taxon>Bacilli</taxon>
        <taxon>Bacillales</taxon>
        <taxon>Bacillaceae</taxon>
        <taxon>Mesobacillus</taxon>
    </lineage>
</organism>
<comment type="subunit">
    <text evidence="6">Homodimer.</text>
</comment>
<evidence type="ECO:0000256" key="5">
    <source>
        <dbReference type="ARBA" id="ARBA00048542"/>
    </source>
</evidence>
<dbReference type="PANTHER" id="PTHR43741">
    <property type="entry name" value="FMN-DEPENDENT NADH-AZOREDUCTASE 1"/>
    <property type="match status" value="1"/>
</dbReference>
<dbReference type="EC" id="1.6.5.-" evidence="6"/>
<comment type="catalytic activity">
    <reaction evidence="5">
        <text>N,N-dimethyl-1,4-phenylenediamine + anthranilate + 2 NAD(+) = 2-(4-dimethylaminophenyl)diazenylbenzoate + 2 NADH + 2 H(+)</text>
        <dbReference type="Rhea" id="RHEA:55872"/>
        <dbReference type="ChEBI" id="CHEBI:15378"/>
        <dbReference type="ChEBI" id="CHEBI:15783"/>
        <dbReference type="ChEBI" id="CHEBI:16567"/>
        <dbReference type="ChEBI" id="CHEBI:57540"/>
        <dbReference type="ChEBI" id="CHEBI:57945"/>
        <dbReference type="ChEBI" id="CHEBI:71579"/>
        <dbReference type="EC" id="1.7.1.17"/>
    </reaction>
    <physiologicalReaction direction="right-to-left" evidence="5">
        <dbReference type="Rhea" id="RHEA:55874"/>
    </physiologicalReaction>
</comment>
<evidence type="ECO:0000313" key="9">
    <source>
        <dbReference type="Proteomes" id="UP000295689"/>
    </source>
</evidence>
<proteinExistence type="inferred from homology"/>
<evidence type="ECO:0000256" key="2">
    <source>
        <dbReference type="ARBA" id="ARBA00022643"/>
    </source>
</evidence>
<dbReference type="RefSeq" id="WP_132002157.1">
    <property type="nucleotide sequence ID" value="NZ_JABUHM010000001.1"/>
</dbReference>
<keyword evidence="3 6" id="KW-0560">Oxidoreductase</keyword>
<comment type="catalytic activity">
    <reaction evidence="6">
        <text>2 a quinone + NADH + H(+) = 2 a 1,4-benzosemiquinone + NAD(+)</text>
        <dbReference type="Rhea" id="RHEA:65952"/>
        <dbReference type="ChEBI" id="CHEBI:15378"/>
        <dbReference type="ChEBI" id="CHEBI:57540"/>
        <dbReference type="ChEBI" id="CHEBI:57945"/>
        <dbReference type="ChEBI" id="CHEBI:132124"/>
        <dbReference type="ChEBI" id="CHEBI:134225"/>
    </reaction>
</comment>
<feature type="binding site" evidence="6">
    <location>
        <begin position="147"/>
        <end position="150"/>
    </location>
    <ligand>
        <name>FMN</name>
        <dbReference type="ChEBI" id="CHEBI:58210"/>
    </ligand>
</feature>
<comment type="function">
    <text evidence="6">Quinone reductase that provides resistance to thiol-specific stress caused by electrophilic quinones.</text>
</comment>
<dbReference type="Proteomes" id="UP000295689">
    <property type="component" value="Unassembled WGS sequence"/>
</dbReference>
<comment type="caution">
    <text evidence="8">The sequence shown here is derived from an EMBL/GenBank/DDBJ whole genome shotgun (WGS) entry which is preliminary data.</text>
</comment>
<evidence type="ECO:0000256" key="6">
    <source>
        <dbReference type="HAMAP-Rule" id="MF_01216"/>
    </source>
</evidence>
<evidence type="ECO:0000256" key="4">
    <source>
        <dbReference type="ARBA" id="ARBA00023027"/>
    </source>
</evidence>
<dbReference type="InterPro" id="IPR029039">
    <property type="entry name" value="Flavoprotein-like_sf"/>
</dbReference>
<sequence>MVKLLYITAKPKGLEQSKGLQIGEAFLDGFLLSRPDTQVSRLDLFQLDIPEMDAELISARGKTAGSGLSLEQLTKPERSKLLRMHAVADHFLDFDCYVFVSPVWNLGSPPVLKAYLDNLFVHGKTFAFTSDGPKGLLASKTAIHIQTRGGVYSEGPMKGLESGDRYLQIALGFLGIRMMPTVVAEGFDRFPHKTDQIVASAKVKAAVAAAKIAQDAEGLCPAEECSHV</sequence>
<evidence type="ECO:0000259" key="7">
    <source>
        <dbReference type="Pfam" id="PF02525"/>
    </source>
</evidence>
<gene>
    <name evidence="6" type="primary">azoR</name>
    <name evidence="8" type="ORF">EV146_102323</name>
</gene>
<dbReference type="InterPro" id="IPR003680">
    <property type="entry name" value="Flavodoxin_fold"/>
</dbReference>
<keyword evidence="4 6" id="KW-0520">NAD</keyword>
<accession>A0A4R2BL41</accession>
<dbReference type="Gene3D" id="3.40.50.360">
    <property type="match status" value="1"/>
</dbReference>
<dbReference type="InterPro" id="IPR050104">
    <property type="entry name" value="FMN-dep_NADH:Q_OxRdtase_AzoR1"/>
</dbReference>
<comment type="caution">
    <text evidence="6">Lacks conserved residue(s) required for the propagation of feature annotation.</text>
</comment>
<dbReference type="GO" id="GO:0016652">
    <property type="term" value="F:oxidoreductase activity, acting on NAD(P)H as acceptor"/>
    <property type="evidence" value="ECO:0007669"/>
    <property type="project" value="UniProtKB-UniRule"/>
</dbReference>
<protein>
    <recommendedName>
        <fullName evidence="6">FMN dependent NADH:quinone oxidoreductase</fullName>
        <ecNumber evidence="6">1.6.5.-</ecNumber>
    </recommendedName>
    <alternativeName>
        <fullName evidence="6">Azo-dye reductase</fullName>
    </alternativeName>
    <alternativeName>
        <fullName evidence="6">FMN-dependent NADH-azo compound oxidoreductase</fullName>
    </alternativeName>
    <alternativeName>
        <fullName evidence="6">FMN-dependent NADH-azoreductase</fullName>
        <ecNumber evidence="6">1.7.1.17</ecNumber>
    </alternativeName>
</protein>
<keyword evidence="2 6" id="KW-0288">FMN</keyword>
<keyword evidence="1 6" id="KW-0285">Flavoprotein</keyword>
<dbReference type="EMBL" id="SLVV01000002">
    <property type="protein sequence ID" value="TCN27373.1"/>
    <property type="molecule type" value="Genomic_DNA"/>
</dbReference>
<evidence type="ECO:0000256" key="1">
    <source>
        <dbReference type="ARBA" id="ARBA00022630"/>
    </source>
</evidence>
<dbReference type="EC" id="1.7.1.17" evidence="6"/>
<comment type="cofactor">
    <cofactor evidence="6">
        <name>FMN</name>
        <dbReference type="ChEBI" id="CHEBI:58210"/>
    </cofactor>
    <text evidence="6">Binds 1 FMN per subunit.</text>
</comment>
<dbReference type="SUPFAM" id="SSF52218">
    <property type="entry name" value="Flavoproteins"/>
    <property type="match status" value="1"/>
</dbReference>
<dbReference type="GO" id="GO:0009055">
    <property type="term" value="F:electron transfer activity"/>
    <property type="evidence" value="ECO:0007669"/>
    <property type="project" value="UniProtKB-UniRule"/>
</dbReference>
<feature type="domain" description="Flavodoxin-like fold" evidence="7">
    <location>
        <begin position="3"/>
        <end position="203"/>
    </location>
</feature>
<dbReference type="GO" id="GO:0016655">
    <property type="term" value="F:oxidoreductase activity, acting on NAD(P)H, quinone or similar compound as acceptor"/>
    <property type="evidence" value="ECO:0007669"/>
    <property type="project" value="InterPro"/>
</dbReference>
<evidence type="ECO:0000256" key="3">
    <source>
        <dbReference type="ARBA" id="ARBA00023002"/>
    </source>
</evidence>
<dbReference type="InterPro" id="IPR023048">
    <property type="entry name" value="NADH:quinone_OxRdtase_FMN_depd"/>
</dbReference>
<reference evidence="8 9" key="1">
    <citation type="journal article" date="2015" name="Stand. Genomic Sci.">
        <title>Genomic Encyclopedia of Bacterial and Archaeal Type Strains, Phase III: the genomes of soil and plant-associated and newly described type strains.</title>
        <authorList>
            <person name="Whitman W.B."/>
            <person name="Woyke T."/>
            <person name="Klenk H.P."/>
            <person name="Zhou Y."/>
            <person name="Lilburn T.G."/>
            <person name="Beck B.J."/>
            <person name="De Vos P."/>
            <person name="Vandamme P."/>
            <person name="Eisen J.A."/>
            <person name="Garrity G."/>
            <person name="Hugenholtz P."/>
            <person name="Kyrpides N.C."/>
        </authorList>
    </citation>
    <scope>NUCLEOTIDE SEQUENCE [LARGE SCALE GENOMIC DNA]</scope>
    <source>
        <strain evidence="8 9">CV53</strain>
    </source>
</reference>
<comment type="similarity">
    <text evidence="6">Belongs to the azoreductase type 1 family.</text>
</comment>
<name>A0A4R2BL41_9BACI</name>